<organism evidence="1">
    <name type="scientific">Lentimicrobium saccharophilum</name>
    <dbReference type="NCBI Taxonomy" id="1678841"/>
    <lineage>
        <taxon>Bacteria</taxon>
        <taxon>Pseudomonadati</taxon>
        <taxon>Bacteroidota</taxon>
        <taxon>Bacteroidia</taxon>
        <taxon>Bacteroidales</taxon>
        <taxon>Lentimicrobiaceae</taxon>
        <taxon>Lentimicrobium</taxon>
    </lineage>
</organism>
<dbReference type="AlphaFoldDB" id="A0A0S7C2C4"/>
<evidence type="ECO:0000313" key="1">
    <source>
        <dbReference type="EMBL" id="GAP43305.1"/>
    </source>
</evidence>
<accession>A0A0S7C2C4</accession>
<sequence length="191" mass="21405">MLIPGSGVAPDKFMAKASQGKKAKPRFGRGFALKNGAVQRCKRGSVSRKSGTSVIYLHLMLPSGSNGLPPGKERAALCCALRHNDPVYLAFQPIRFTRAGCHQPEPWALTPHFHPYPVMINHDKTVIFCGTCCFRRLQNLPVRKYGALCCPDFPLLVFRPKATEHVAFTVKRPKLIQKYKIIGYQRNMNIK</sequence>
<gene>
    <name evidence="1" type="ORF">TBC1_111456</name>
</gene>
<evidence type="ECO:0000313" key="2">
    <source>
        <dbReference type="Proteomes" id="UP000053091"/>
    </source>
</evidence>
<proteinExistence type="predicted"/>
<keyword evidence="2" id="KW-1185">Reference proteome</keyword>
<name>A0A0S7C2C4_9BACT</name>
<dbReference type="Proteomes" id="UP000053091">
    <property type="component" value="Unassembled WGS sequence"/>
</dbReference>
<dbReference type="EMBL" id="DF968182">
    <property type="protein sequence ID" value="GAP43305.1"/>
    <property type="molecule type" value="Genomic_DNA"/>
</dbReference>
<reference evidence="1" key="1">
    <citation type="journal article" date="2015" name="Genome Announc.">
        <title>Draft Genome Sequence of Bacteroidales Strain TBC1, a Novel Isolate from a Methanogenic Wastewater Treatment System.</title>
        <authorList>
            <person name="Tourlousse D.M."/>
            <person name="Matsuura N."/>
            <person name="Sun L."/>
            <person name="Toyonaga M."/>
            <person name="Kuroda K."/>
            <person name="Ohashi A."/>
            <person name="Cruz R."/>
            <person name="Yamaguchi T."/>
            <person name="Sekiguchi Y."/>
        </authorList>
    </citation>
    <scope>NUCLEOTIDE SEQUENCE [LARGE SCALE GENOMIC DNA]</scope>
    <source>
        <strain evidence="1">TBC1</strain>
    </source>
</reference>
<protein>
    <submittedName>
        <fullName evidence="1">Uncharacterized protein</fullName>
    </submittedName>
</protein>